<name>A0A2I1P8E7_9MICO</name>
<sequence>MPTYPRAGIVLLSATLMLTGCNGMSEERSLHDLNAESRTHVDYEPVNTSADVVERATDAAVVRLKYAQPGHQRRILGEVRYEFASLTAEVVEPLHGSSEAGEVVHLEMMQPEGSDLEDIRAALPTGEVVAVWSPWTGESPEGTSLTVPEGGVVDDPPKVLFADGLWYEDSGQLENPMVAGEDPGSPWPHAEDVQDVARSIKEAG</sequence>
<dbReference type="OrthoDB" id="5149339at2"/>
<dbReference type="Proteomes" id="UP000234206">
    <property type="component" value="Unassembled WGS sequence"/>
</dbReference>
<evidence type="ECO:0000256" key="1">
    <source>
        <dbReference type="SAM" id="MobiDB-lite"/>
    </source>
</evidence>
<dbReference type="EMBL" id="PKIZ01000025">
    <property type="protein sequence ID" value="PKZ40872.1"/>
    <property type="molecule type" value="Genomic_DNA"/>
</dbReference>
<evidence type="ECO:0000313" key="2">
    <source>
        <dbReference type="EMBL" id="PKZ40872.1"/>
    </source>
</evidence>
<protein>
    <submittedName>
        <fullName evidence="2">Uncharacterized protein</fullName>
    </submittedName>
</protein>
<dbReference type="RefSeq" id="WP_070704069.1">
    <property type="nucleotide sequence ID" value="NZ_JBHLVH010000009.1"/>
</dbReference>
<feature type="region of interest" description="Disordered" evidence="1">
    <location>
        <begin position="173"/>
        <end position="192"/>
    </location>
</feature>
<comment type="caution">
    <text evidence="2">The sequence shown here is derived from an EMBL/GenBank/DDBJ whole genome shotgun (WGS) entry which is preliminary data.</text>
</comment>
<reference evidence="2 3" key="1">
    <citation type="submission" date="2017-12" db="EMBL/GenBank/DDBJ databases">
        <title>Phylogenetic diversity of female urinary microbiome.</title>
        <authorList>
            <person name="Thomas-White K."/>
            <person name="Wolfe A.J."/>
        </authorList>
    </citation>
    <scope>NUCLEOTIDE SEQUENCE [LARGE SCALE GENOMIC DNA]</scope>
    <source>
        <strain evidence="2 3">UMB1298</strain>
    </source>
</reference>
<accession>A0A2I1P8E7</accession>
<proteinExistence type="predicted"/>
<dbReference type="AlphaFoldDB" id="A0A2I1P8E7"/>
<organism evidence="2 3">
    <name type="scientific">Kytococcus schroeteri</name>
    <dbReference type="NCBI Taxonomy" id="138300"/>
    <lineage>
        <taxon>Bacteria</taxon>
        <taxon>Bacillati</taxon>
        <taxon>Actinomycetota</taxon>
        <taxon>Actinomycetes</taxon>
        <taxon>Micrococcales</taxon>
        <taxon>Kytococcaceae</taxon>
        <taxon>Kytococcus</taxon>
    </lineage>
</organism>
<gene>
    <name evidence="2" type="ORF">CYJ76_10640</name>
</gene>
<evidence type="ECO:0000313" key="3">
    <source>
        <dbReference type="Proteomes" id="UP000234206"/>
    </source>
</evidence>
<keyword evidence="3" id="KW-1185">Reference proteome</keyword>
<dbReference type="PROSITE" id="PS51257">
    <property type="entry name" value="PROKAR_LIPOPROTEIN"/>
    <property type="match status" value="1"/>
</dbReference>